<proteinExistence type="predicted"/>
<name>A0ABV6FED7_9BURK</name>
<organism evidence="2 3">
    <name type="scientific">Massilia consociata</name>
    <dbReference type="NCBI Taxonomy" id="760117"/>
    <lineage>
        <taxon>Bacteria</taxon>
        <taxon>Pseudomonadati</taxon>
        <taxon>Pseudomonadota</taxon>
        <taxon>Betaproteobacteria</taxon>
        <taxon>Burkholderiales</taxon>
        <taxon>Oxalobacteraceae</taxon>
        <taxon>Telluria group</taxon>
        <taxon>Massilia</taxon>
    </lineage>
</organism>
<accession>A0ABV6FED7</accession>
<sequence>MMEKLIAQLNRLYLMPGPALPAELGEHFRGVRAVPVPLASGDDLTRAIVIDFPRERDALGHWTALCAVANTLQETFGFPAPAVSITGDSGYRLWLSLAEPVPVGDARRFLSMLREHYWPERELELRDAVELPPCLNGASGKWAAFIHPGMGASFGEEAGLEMAPPMAAQVAFIEGLESIGRAQFFDALVSMKQADTAAPAQPELPARPAADAPPPAPAATEGLLLKDATLEDIVRHLHALNIEPTFRHLLPGRN</sequence>
<protein>
    <submittedName>
        <fullName evidence="2">Uncharacterized protein</fullName>
    </submittedName>
</protein>
<gene>
    <name evidence="2" type="ORF">ACFFJK_08310</name>
</gene>
<dbReference type="Proteomes" id="UP001589773">
    <property type="component" value="Unassembled WGS sequence"/>
</dbReference>
<keyword evidence="3" id="KW-1185">Reference proteome</keyword>
<evidence type="ECO:0000256" key="1">
    <source>
        <dbReference type="SAM" id="MobiDB-lite"/>
    </source>
</evidence>
<comment type="caution">
    <text evidence="2">The sequence shown here is derived from an EMBL/GenBank/DDBJ whole genome shotgun (WGS) entry which is preliminary data.</text>
</comment>
<feature type="region of interest" description="Disordered" evidence="1">
    <location>
        <begin position="196"/>
        <end position="219"/>
    </location>
</feature>
<evidence type="ECO:0000313" key="3">
    <source>
        <dbReference type="Proteomes" id="UP001589773"/>
    </source>
</evidence>
<reference evidence="2 3" key="1">
    <citation type="submission" date="2024-09" db="EMBL/GenBank/DDBJ databases">
        <authorList>
            <person name="Sun Q."/>
            <person name="Mori K."/>
        </authorList>
    </citation>
    <scope>NUCLEOTIDE SEQUENCE [LARGE SCALE GENOMIC DNA]</scope>
    <source>
        <strain evidence="2 3">CCM 7792</strain>
    </source>
</reference>
<dbReference type="RefSeq" id="WP_379678718.1">
    <property type="nucleotide sequence ID" value="NZ_JBHLWP010000009.1"/>
</dbReference>
<evidence type="ECO:0000313" key="2">
    <source>
        <dbReference type="EMBL" id="MFC0251888.1"/>
    </source>
</evidence>
<dbReference type="EMBL" id="JBHLWP010000009">
    <property type="protein sequence ID" value="MFC0251888.1"/>
    <property type="molecule type" value="Genomic_DNA"/>
</dbReference>